<dbReference type="OrthoDB" id="7522752at2"/>
<dbReference type="Pfam" id="PF13400">
    <property type="entry name" value="Tad"/>
    <property type="match status" value="1"/>
</dbReference>
<dbReference type="EMBL" id="CABFVH010000017">
    <property type="protein sequence ID" value="VUF13218.1"/>
    <property type="molecule type" value="Genomic_DNA"/>
</dbReference>
<proteinExistence type="predicted"/>
<evidence type="ECO:0000313" key="3">
    <source>
        <dbReference type="EMBL" id="VUF13218.1"/>
    </source>
</evidence>
<keyword evidence="5" id="KW-1185">Reference proteome</keyword>
<evidence type="ECO:0000313" key="4">
    <source>
        <dbReference type="Proteomes" id="UP000401717"/>
    </source>
</evidence>
<reference evidence="2" key="3">
    <citation type="submission" date="2021-08" db="EMBL/GenBank/DDBJ databases">
        <authorList>
            <person name="Tani A."/>
            <person name="Ola A."/>
            <person name="Ogura Y."/>
            <person name="Katsura K."/>
            <person name="Hayashi T."/>
        </authorList>
    </citation>
    <scope>NUCLEOTIDE SEQUENCE</scope>
    <source>
        <strain evidence="2">DSM 22415</strain>
    </source>
</reference>
<evidence type="ECO:0000313" key="2">
    <source>
        <dbReference type="EMBL" id="GJD57310.1"/>
    </source>
</evidence>
<sequence>MIRTMRAPTTLRRLARRVVMDRRGSMPILFGIFLLPLIALAGGAIDYGRAIQDRTRINNALDAAVIVAANKAQADDARNLSTATIVANALQAANDSFNSAPNLPPGTKATFTIVPQNRTVTVTGSYTAATATTLLKVTGFKQFPLGGTAVSSLNLSPMVDIYLLIDVSGSMAIGATQADIDKLNNNIGCAFACHDGAPVKNTSYDAFQWAQKNGVTLRINEIDKGITDFVTWLQNQSSASRRLRIAVYSFSTTLTAVVPLTSTLGTASSNLPQAPSTSGDYDGATLFGTLMPSFASAVGTGGDGTTTAKKLVIIATDGVQDPTRTWSSSQPWLRPQVTPFAPADCRKLDRSVSVGVLYAPYLKMTWDWGYMATLGQPSRIGNPGTRFDDIVPQLTACASTPNLFVNAATTPSIGAAFQVIFQNFTQVRLSQ</sequence>
<gene>
    <name evidence="2" type="ORF">IFDJLNFL_3211</name>
    <name evidence="3" type="ORF">MTDSW087_02917</name>
</gene>
<dbReference type="Gene3D" id="3.40.50.410">
    <property type="entry name" value="von Willebrand factor, type A domain"/>
    <property type="match status" value="1"/>
</dbReference>
<protein>
    <recommendedName>
        <fullName evidence="1">Putative Flp pilus-assembly TadG-like N-terminal domain-containing protein</fullName>
    </recommendedName>
</protein>
<dbReference type="InterPro" id="IPR036465">
    <property type="entry name" value="vWFA_dom_sf"/>
</dbReference>
<dbReference type="SUPFAM" id="SSF53300">
    <property type="entry name" value="vWA-like"/>
    <property type="match status" value="1"/>
</dbReference>
<evidence type="ECO:0000259" key="1">
    <source>
        <dbReference type="Pfam" id="PF13400"/>
    </source>
</evidence>
<name>A0A564FZR6_9HYPH</name>
<reference evidence="3 4" key="1">
    <citation type="submission" date="2019-06" db="EMBL/GenBank/DDBJ databases">
        <authorList>
            <person name="Rodrigo-Torres L."/>
            <person name="Arahal R. D."/>
            <person name="Lucena T."/>
        </authorList>
    </citation>
    <scope>NUCLEOTIDE SEQUENCE [LARGE SCALE GENOMIC DNA]</scope>
    <source>
        <strain evidence="3 4">SW08-7</strain>
    </source>
</reference>
<dbReference type="AlphaFoldDB" id="A0A564FZR6"/>
<feature type="domain" description="Putative Flp pilus-assembly TadG-like N-terminal" evidence="1">
    <location>
        <begin position="24"/>
        <end position="70"/>
    </location>
</feature>
<dbReference type="Proteomes" id="UP001055303">
    <property type="component" value="Unassembled WGS sequence"/>
</dbReference>
<dbReference type="Proteomes" id="UP000401717">
    <property type="component" value="Unassembled WGS sequence"/>
</dbReference>
<accession>A0A564FZR6</accession>
<evidence type="ECO:0000313" key="5">
    <source>
        <dbReference type="Proteomes" id="UP001055303"/>
    </source>
</evidence>
<dbReference type="EMBL" id="BPQI01000098">
    <property type="protein sequence ID" value="GJD57310.1"/>
    <property type="molecule type" value="Genomic_DNA"/>
</dbReference>
<dbReference type="InterPro" id="IPR028087">
    <property type="entry name" value="Tad_N"/>
</dbReference>
<organism evidence="3 4">
    <name type="scientific">Methylobacterium dankookense</name>
    <dbReference type="NCBI Taxonomy" id="560405"/>
    <lineage>
        <taxon>Bacteria</taxon>
        <taxon>Pseudomonadati</taxon>
        <taxon>Pseudomonadota</taxon>
        <taxon>Alphaproteobacteria</taxon>
        <taxon>Hyphomicrobiales</taxon>
        <taxon>Methylobacteriaceae</taxon>
        <taxon>Methylobacterium</taxon>
    </lineage>
</organism>
<reference evidence="2" key="2">
    <citation type="journal article" date="2021" name="Front. Microbiol.">
        <title>Comprehensive Comparative Genomics and Phenotyping of Methylobacterium Species.</title>
        <authorList>
            <person name="Alessa O."/>
            <person name="Ogura Y."/>
            <person name="Fujitani Y."/>
            <person name="Takami H."/>
            <person name="Hayashi T."/>
            <person name="Sahin N."/>
            <person name="Tani A."/>
        </authorList>
    </citation>
    <scope>NUCLEOTIDE SEQUENCE</scope>
    <source>
        <strain evidence="2">DSM 22415</strain>
    </source>
</reference>